<protein>
    <submittedName>
        <fullName evidence="1">Chromosome 1, complete genome</fullName>
    </submittedName>
</protein>
<evidence type="ECO:0000313" key="2">
    <source>
        <dbReference type="EnsemblFungi" id="CEF74848"/>
    </source>
</evidence>
<reference evidence="2" key="4">
    <citation type="submission" date="2017-01" db="UniProtKB">
        <authorList>
            <consortium name="EnsemblFungi"/>
        </authorList>
    </citation>
    <scope>IDENTIFICATION</scope>
    <source>
        <strain evidence="2">PH-1 / ATCC MYA-4620 / FGSC 9075 / NRRL 31084</strain>
    </source>
</reference>
<dbReference type="InterPro" id="IPR027434">
    <property type="entry name" value="Homing_endonucl"/>
</dbReference>
<gene>
    <name evidence="1" type="ORF">FGRAMPH1_01T06087</name>
</gene>
<organism evidence="1 3">
    <name type="scientific">Gibberella zeae (strain ATCC MYA-4620 / CBS 123657 / FGSC 9075 / NRRL 31084 / PH-1)</name>
    <name type="common">Wheat head blight fungus</name>
    <name type="synonym">Fusarium graminearum</name>
    <dbReference type="NCBI Taxonomy" id="229533"/>
    <lineage>
        <taxon>Eukaryota</taxon>
        <taxon>Fungi</taxon>
        <taxon>Dikarya</taxon>
        <taxon>Ascomycota</taxon>
        <taxon>Pezizomycotina</taxon>
        <taxon>Sordariomycetes</taxon>
        <taxon>Hypocreomycetidae</taxon>
        <taxon>Hypocreales</taxon>
        <taxon>Nectriaceae</taxon>
        <taxon>Fusarium</taxon>
    </lineage>
</organism>
<reference evidence="1 3" key="3">
    <citation type="journal article" date="2015" name="BMC Genomics">
        <title>The completed genome sequence of the pathogenic ascomycete fungus Fusarium graminearum.</title>
        <authorList>
            <person name="King R."/>
            <person name="Urban M."/>
            <person name="Hammond-Kosack M.C."/>
            <person name="Hassani-Pak K."/>
            <person name="Hammond-Kosack K.E."/>
        </authorList>
    </citation>
    <scope>NUCLEOTIDE SEQUENCE [LARGE SCALE GENOMIC DNA]</scope>
    <source>
        <strain evidence="3">ATCC MYA-4620 / CBS 123657 / FGSC 9075 / NRRL 31084 / PH-1</strain>
        <strain evidence="1">PH-1</strain>
    </source>
</reference>
<dbReference type="EnsemblFungi" id="CEF74848">
    <property type="protein sequence ID" value="CEF74848"/>
    <property type="gene ID" value="FGRRES_12156_M"/>
</dbReference>
<accession>A0A098D7B5</accession>
<reference evidence="2 3" key="1">
    <citation type="journal article" date="2007" name="Science">
        <title>The Fusarium graminearum genome reveals a link between localized polymorphism and pathogen specialization.</title>
        <authorList>
            <person name="Cuomo C.A."/>
            <person name="Gueldener U."/>
            <person name="Xu J.-R."/>
            <person name="Trail F."/>
            <person name="Turgeon B.G."/>
            <person name="Di Pietro A."/>
            <person name="Walton J.D."/>
            <person name="Ma L.-J."/>
            <person name="Baker S.E."/>
            <person name="Rep M."/>
            <person name="Adam G."/>
            <person name="Antoniw J."/>
            <person name="Baldwin T."/>
            <person name="Calvo S.E."/>
            <person name="Chang Y.-L."/>
            <person name="DeCaprio D."/>
            <person name="Gale L.R."/>
            <person name="Gnerre S."/>
            <person name="Goswami R.S."/>
            <person name="Hammond-Kosack K."/>
            <person name="Harris L.J."/>
            <person name="Hilburn K."/>
            <person name="Kennell J.C."/>
            <person name="Kroken S."/>
            <person name="Magnuson J.K."/>
            <person name="Mannhaupt G."/>
            <person name="Mauceli E.W."/>
            <person name="Mewes H.-W."/>
            <person name="Mitterbauer R."/>
            <person name="Muehlbauer G."/>
            <person name="Muensterkoetter M."/>
            <person name="Nelson D."/>
            <person name="O'Donnell K."/>
            <person name="Ouellet T."/>
            <person name="Qi W."/>
            <person name="Quesneville H."/>
            <person name="Roncero M.I.G."/>
            <person name="Seong K.-Y."/>
            <person name="Tetko I.V."/>
            <person name="Urban M."/>
            <person name="Waalwijk C."/>
            <person name="Ward T.J."/>
            <person name="Yao J."/>
            <person name="Birren B.W."/>
            <person name="Kistler H.C."/>
        </authorList>
    </citation>
    <scope>NUCLEOTIDE SEQUENCE [LARGE SCALE GENOMIC DNA]</scope>
    <source>
        <strain evidence="3">ATCC MYA-4620 / CBS 123657 / FGSC 9075 / NRRL 31084 / PH-1</strain>
        <strain evidence="2">PH-1 / ATCC MYA-4620 / FGSC 9075 / NRRL 31084</strain>
    </source>
</reference>
<dbReference type="AlphaFoldDB" id="A0A098D7B5"/>
<dbReference type="InParanoid" id="A0A098D7B5"/>
<accession>A0A0E0RUC3</accession>
<dbReference type="Gene3D" id="3.10.28.10">
    <property type="entry name" value="Homing endonucleases"/>
    <property type="match status" value="1"/>
</dbReference>
<evidence type="ECO:0000313" key="3">
    <source>
        <dbReference type="Proteomes" id="UP000070720"/>
    </source>
</evidence>
<name>A0A098D7B5_GIBZE</name>
<dbReference type="VEuPathDB" id="FungiDB:FGRAMPH1_01G06087"/>
<evidence type="ECO:0000313" key="1">
    <source>
        <dbReference type="EMBL" id="CEF74848.1"/>
    </source>
</evidence>
<reference evidence="2 3" key="2">
    <citation type="journal article" date="2010" name="Nature">
        <title>Comparative genomics reveals mobile pathogenicity chromosomes in Fusarium.</title>
        <authorList>
            <person name="Ma L.J."/>
            <person name="van der Does H.C."/>
            <person name="Borkovich K.A."/>
            <person name="Coleman J.J."/>
            <person name="Daboussi M.J."/>
            <person name="Di Pietro A."/>
            <person name="Dufresne M."/>
            <person name="Freitag M."/>
            <person name="Grabherr M."/>
            <person name="Henrissat B."/>
            <person name="Houterman P.M."/>
            <person name="Kang S."/>
            <person name="Shim W.B."/>
            <person name="Woloshuk C."/>
            <person name="Xie X."/>
            <person name="Xu J.R."/>
            <person name="Antoniw J."/>
            <person name="Baker S.E."/>
            <person name="Bluhm B.H."/>
            <person name="Breakspear A."/>
            <person name="Brown D.W."/>
            <person name="Butchko R.A."/>
            <person name="Chapman S."/>
            <person name="Coulson R."/>
            <person name="Coutinho P.M."/>
            <person name="Danchin E.G."/>
            <person name="Diener A."/>
            <person name="Gale L.R."/>
            <person name="Gardiner D.M."/>
            <person name="Goff S."/>
            <person name="Hammond-Kosack K.E."/>
            <person name="Hilburn K."/>
            <person name="Hua-Van A."/>
            <person name="Jonkers W."/>
            <person name="Kazan K."/>
            <person name="Kodira C.D."/>
            <person name="Koehrsen M."/>
            <person name="Kumar L."/>
            <person name="Lee Y.H."/>
            <person name="Li L."/>
            <person name="Manners J.M."/>
            <person name="Miranda-Saavedra D."/>
            <person name="Mukherjee M."/>
            <person name="Park G."/>
            <person name="Park J."/>
            <person name="Park S.Y."/>
            <person name="Proctor R.H."/>
            <person name="Regev A."/>
            <person name="Ruiz-Roldan M.C."/>
            <person name="Sain D."/>
            <person name="Sakthikumar S."/>
            <person name="Sykes S."/>
            <person name="Schwartz D.C."/>
            <person name="Turgeon B.G."/>
            <person name="Wapinski I."/>
            <person name="Yoder O."/>
            <person name="Young S."/>
            <person name="Zeng Q."/>
            <person name="Zhou S."/>
            <person name="Galagan J."/>
            <person name="Cuomo C.A."/>
            <person name="Kistler H.C."/>
            <person name="Rep M."/>
        </authorList>
    </citation>
    <scope>GENOME REANNOTATION</scope>
    <source>
        <strain evidence="3">ATCC MYA-4620 / CBS 123657 / FGSC 9075 / NRRL 31084 / PH-1</strain>
        <strain evidence="2">PH-1 / ATCC MYA-4620 / FGSC 9075 / NRRL 31084</strain>
    </source>
</reference>
<sequence length="185" mass="20522">MTAAEFVALDPAEPKNHRGFRSPGLSCLKSIYLYFSGLWLGDGTRCNATISNNHQVEIKDFLVQHAAELGLHLVWHKGLSYATAGPPRFLACDFWFTDPARNDENPPDNLDKVQIGNEHPKCELCTELCLLINKYYDEVSAGGPMAVSDNSTTRAVKKALKKAAIARYNGDHLQNGRHWQGLLPS</sequence>
<proteinExistence type="predicted"/>
<dbReference type="STRING" id="229533.A0A098D7B5"/>
<dbReference type="EMBL" id="HG970332">
    <property type="protein sequence ID" value="CEF74848.1"/>
    <property type="molecule type" value="Genomic_DNA"/>
</dbReference>
<dbReference type="Proteomes" id="UP000070720">
    <property type="component" value="Chromosome 1"/>
</dbReference>
<keyword evidence="3" id="KW-1185">Reference proteome</keyword>